<evidence type="ECO:0000313" key="9">
    <source>
        <dbReference type="Proteomes" id="UP001305702"/>
    </source>
</evidence>
<comment type="similarity">
    <text evidence="2">Belongs to the DoxX family.</text>
</comment>
<proteinExistence type="inferred from homology"/>
<evidence type="ECO:0000256" key="6">
    <source>
        <dbReference type="ARBA" id="ARBA00023136"/>
    </source>
</evidence>
<keyword evidence="4 7" id="KW-0812">Transmembrane</keyword>
<keyword evidence="3" id="KW-1003">Cell membrane</keyword>
<comment type="subcellular location">
    <subcellularLocation>
        <location evidence="1">Cell membrane</location>
        <topology evidence="1">Multi-pass membrane protein</topology>
    </subcellularLocation>
</comment>
<organism evidence="8 9">
    <name type="scientific">Paenibacillus aurantius</name>
    <dbReference type="NCBI Taxonomy" id="2918900"/>
    <lineage>
        <taxon>Bacteria</taxon>
        <taxon>Bacillati</taxon>
        <taxon>Bacillota</taxon>
        <taxon>Bacilli</taxon>
        <taxon>Bacillales</taxon>
        <taxon>Paenibacillaceae</taxon>
        <taxon>Paenibacillus</taxon>
    </lineage>
</organism>
<feature type="transmembrane region" description="Helical" evidence="7">
    <location>
        <begin position="100"/>
        <end position="118"/>
    </location>
</feature>
<protein>
    <submittedName>
        <fullName evidence="8">DoxX family protein</fullName>
    </submittedName>
</protein>
<reference evidence="8 9" key="1">
    <citation type="submission" date="2022-02" db="EMBL/GenBank/DDBJ databases">
        <title>Paenibacillus sp. MBLB1776 Whole Genome Shotgun Sequencing.</title>
        <authorList>
            <person name="Hwang C.Y."/>
            <person name="Cho E.-S."/>
            <person name="Seo M.-J."/>
        </authorList>
    </citation>
    <scope>NUCLEOTIDE SEQUENCE [LARGE SCALE GENOMIC DNA]</scope>
    <source>
        <strain evidence="8 9">MBLB1776</strain>
    </source>
</reference>
<evidence type="ECO:0000256" key="2">
    <source>
        <dbReference type="ARBA" id="ARBA00006679"/>
    </source>
</evidence>
<dbReference type="AlphaFoldDB" id="A0AA96RDQ8"/>
<evidence type="ECO:0000256" key="5">
    <source>
        <dbReference type="ARBA" id="ARBA00022989"/>
    </source>
</evidence>
<sequence length="134" mass="14081">MNRKMEIGILLSRIILGLVFAVHGYLKFQGGLDKTAGFFSSLGLPGFMAYGVAVVELAGGLCLILGLGTRVIGALFAVIMLGAIFKVKLAKGFSGYELELALFGMAVSLVLTGSRYLALDSLLLPEREAAPKAA</sequence>
<keyword evidence="9" id="KW-1185">Reference proteome</keyword>
<evidence type="ECO:0000256" key="1">
    <source>
        <dbReference type="ARBA" id="ARBA00004651"/>
    </source>
</evidence>
<dbReference type="InterPro" id="IPR032808">
    <property type="entry name" value="DoxX"/>
</dbReference>
<keyword evidence="5 7" id="KW-1133">Transmembrane helix</keyword>
<feature type="transmembrane region" description="Helical" evidence="7">
    <location>
        <begin position="7"/>
        <end position="26"/>
    </location>
</feature>
<dbReference type="Proteomes" id="UP001305702">
    <property type="component" value="Chromosome"/>
</dbReference>
<evidence type="ECO:0000313" key="8">
    <source>
        <dbReference type="EMBL" id="WNQ10032.1"/>
    </source>
</evidence>
<evidence type="ECO:0000256" key="3">
    <source>
        <dbReference type="ARBA" id="ARBA00022475"/>
    </source>
</evidence>
<dbReference type="PANTHER" id="PTHR33452">
    <property type="entry name" value="OXIDOREDUCTASE CATD-RELATED"/>
    <property type="match status" value="1"/>
</dbReference>
<dbReference type="Pfam" id="PF07681">
    <property type="entry name" value="DoxX"/>
    <property type="match status" value="1"/>
</dbReference>
<keyword evidence="6 7" id="KW-0472">Membrane</keyword>
<gene>
    <name evidence="8" type="ORF">MJA45_20750</name>
</gene>
<accession>A0AA96RDQ8</accession>
<dbReference type="EMBL" id="CP130318">
    <property type="protein sequence ID" value="WNQ10032.1"/>
    <property type="molecule type" value="Genomic_DNA"/>
</dbReference>
<evidence type="ECO:0000256" key="4">
    <source>
        <dbReference type="ARBA" id="ARBA00022692"/>
    </source>
</evidence>
<name>A0AA96RDQ8_9BACL</name>
<feature type="transmembrane region" description="Helical" evidence="7">
    <location>
        <begin position="46"/>
        <end position="67"/>
    </location>
</feature>
<evidence type="ECO:0000256" key="7">
    <source>
        <dbReference type="SAM" id="Phobius"/>
    </source>
</evidence>
<feature type="transmembrane region" description="Helical" evidence="7">
    <location>
        <begin position="74"/>
        <end position="94"/>
    </location>
</feature>
<dbReference type="PANTHER" id="PTHR33452:SF1">
    <property type="entry name" value="INNER MEMBRANE PROTEIN YPHA-RELATED"/>
    <property type="match status" value="1"/>
</dbReference>
<dbReference type="KEGG" id="paun:MJA45_20750"/>
<dbReference type="GO" id="GO:0005886">
    <property type="term" value="C:plasma membrane"/>
    <property type="evidence" value="ECO:0007669"/>
    <property type="project" value="UniProtKB-SubCell"/>
</dbReference>
<dbReference type="InterPro" id="IPR051907">
    <property type="entry name" value="DoxX-like_oxidoreductase"/>
</dbReference>
<dbReference type="RefSeq" id="WP_315603806.1">
    <property type="nucleotide sequence ID" value="NZ_CP130318.1"/>
</dbReference>